<feature type="region of interest" description="Disordered" evidence="4">
    <location>
        <begin position="341"/>
        <end position="363"/>
    </location>
</feature>
<feature type="compositionally biased region" description="Polar residues" evidence="4">
    <location>
        <begin position="1"/>
        <end position="11"/>
    </location>
</feature>
<proteinExistence type="predicted"/>
<dbReference type="Pfam" id="PF00356">
    <property type="entry name" value="LacI"/>
    <property type="match status" value="1"/>
</dbReference>
<dbReference type="CDD" id="cd06267">
    <property type="entry name" value="PBP1_LacI_sugar_binding-like"/>
    <property type="match status" value="1"/>
</dbReference>
<evidence type="ECO:0000313" key="7">
    <source>
        <dbReference type="Proteomes" id="UP000585836"/>
    </source>
</evidence>
<dbReference type="Proteomes" id="UP000585836">
    <property type="component" value="Unassembled WGS sequence"/>
</dbReference>
<dbReference type="InterPro" id="IPR000843">
    <property type="entry name" value="HTH_LacI"/>
</dbReference>
<dbReference type="SMART" id="SM00354">
    <property type="entry name" value="HTH_LACI"/>
    <property type="match status" value="1"/>
</dbReference>
<evidence type="ECO:0000256" key="3">
    <source>
        <dbReference type="ARBA" id="ARBA00023163"/>
    </source>
</evidence>
<keyword evidence="3" id="KW-0804">Transcription</keyword>
<accession>A0A7W9PPW5</accession>
<feature type="compositionally biased region" description="Low complexity" evidence="4">
    <location>
        <begin position="341"/>
        <end position="357"/>
    </location>
</feature>
<dbReference type="GO" id="GO:0000976">
    <property type="term" value="F:transcription cis-regulatory region binding"/>
    <property type="evidence" value="ECO:0007669"/>
    <property type="project" value="TreeGrafter"/>
</dbReference>
<dbReference type="EMBL" id="JACHJK010000002">
    <property type="protein sequence ID" value="MBB5925641.1"/>
    <property type="molecule type" value="Genomic_DNA"/>
</dbReference>
<feature type="domain" description="HTH lacI-type" evidence="5">
    <location>
        <begin position="22"/>
        <end position="76"/>
    </location>
</feature>
<keyword evidence="7" id="KW-1185">Reference proteome</keyword>
<evidence type="ECO:0000313" key="6">
    <source>
        <dbReference type="EMBL" id="MBB5925641.1"/>
    </source>
</evidence>
<reference evidence="6 7" key="1">
    <citation type="submission" date="2020-08" db="EMBL/GenBank/DDBJ databases">
        <title>Genomic Encyclopedia of Type Strains, Phase III (KMG-III): the genomes of soil and plant-associated and newly described type strains.</title>
        <authorList>
            <person name="Whitman W."/>
        </authorList>
    </citation>
    <scope>NUCLEOTIDE SEQUENCE [LARGE SCALE GENOMIC DNA]</scope>
    <source>
        <strain evidence="6 7">CECT 3313</strain>
    </source>
</reference>
<dbReference type="SUPFAM" id="SSF53822">
    <property type="entry name" value="Periplasmic binding protein-like I"/>
    <property type="match status" value="1"/>
</dbReference>
<evidence type="ECO:0000256" key="1">
    <source>
        <dbReference type="ARBA" id="ARBA00023015"/>
    </source>
</evidence>
<dbReference type="InterPro" id="IPR010982">
    <property type="entry name" value="Lambda_DNA-bd_dom_sf"/>
</dbReference>
<keyword evidence="1" id="KW-0805">Transcription regulation</keyword>
<dbReference type="PROSITE" id="PS50932">
    <property type="entry name" value="HTH_LACI_2"/>
    <property type="match status" value="1"/>
</dbReference>
<dbReference type="CDD" id="cd01392">
    <property type="entry name" value="HTH_LacI"/>
    <property type="match status" value="1"/>
</dbReference>
<dbReference type="InterPro" id="IPR001761">
    <property type="entry name" value="Peripla_BP/Lac1_sug-bd_dom"/>
</dbReference>
<dbReference type="AlphaFoldDB" id="A0A7W9PPW5"/>
<dbReference type="Gene3D" id="3.40.50.2300">
    <property type="match status" value="2"/>
</dbReference>
<protein>
    <submittedName>
        <fullName evidence="6">LacI family transcriptional regulator</fullName>
    </submittedName>
</protein>
<dbReference type="Gene3D" id="1.10.260.40">
    <property type="entry name" value="lambda repressor-like DNA-binding domains"/>
    <property type="match status" value="1"/>
</dbReference>
<dbReference type="PANTHER" id="PTHR30146">
    <property type="entry name" value="LACI-RELATED TRANSCRIPTIONAL REPRESSOR"/>
    <property type="match status" value="1"/>
</dbReference>
<dbReference type="SUPFAM" id="SSF47413">
    <property type="entry name" value="lambda repressor-like DNA-binding domains"/>
    <property type="match status" value="1"/>
</dbReference>
<dbReference type="Pfam" id="PF00532">
    <property type="entry name" value="Peripla_BP_1"/>
    <property type="match status" value="1"/>
</dbReference>
<organism evidence="6 7">
    <name type="scientific">Streptomyces echinatus</name>
    <dbReference type="NCBI Taxonomy" id="67293"/>
    <lineage>
        <taxon>Bacteria</taxon>
        <taxon>Bacillati</taxon>
        <taxon>Actinomycetota</taxon>
        <taxon>Actinomycetes</taxon>
        <taxon>Kitasatosporales</taxon>
        <taxon>Streptomycetaceae</taxon>
        <taxon>Streptomyces</taxon>
    </lineage>
</organism>
<keyword evidence="2" id="KW-0238">DNA-binding</keyword>
<feature type="region of interest" description="Disordered" evidence="4">
    <location>
        <begin position="1"/>
        <end position="20"/>
    </location>
</feature>
<dbReference type="GO" id="GO:0003700">
    <property type="term" value="F:DNA-binding transcription factor activity"/>
    <property type="evidence" value="ECO:0007669"/>
    <property type="project" value="TreeGrafter"/>
</dbReference>
<dbReference type="InterPro" id="IPR028082">
    <property type="entry name" value="Peripla_BP_I"/>
</dbReference>
<dbReference type="PANTHER" id="PTHR30146:SF138">
    <property type="entry name" value="TRANSCRIPTIONAL REGULATORY PROTEIN"/>
    <property type="match status" value="1"/>
</dbReference>
<dbReference type="PRINTS" id="PR00036">
    <property type="entry name" value="HTHLACI"/>
</dbReference>
<evidence type="ECO:0000256" key="2">
    <source>
        <dbReference type="ARBA" id="ARBA00023125"/>
    </source>
</evidence>
<comment type="caution">
    <text evidence="6">The sequence shown here is derived from an EMBL/GenBank/DDBJ whole genome shotgun (WGS) entry which is preliminary data.</text>
</comment>
<evidence type="ECO:0000259" key="5">
    <source>
        <dbReference type="PROSITE" id="PS50932"/>
    </source>
</evidence>
<gene>
    <name evidence="6" type="ORF">FHS34_001095</name>
</gene>
<dbReference type="RefSeq" id="WP_184961703.1">
    <property type="nucleotide sequence ID" value="NZ_BAAAWF010000039.1"/>
</dbReference>
<sequence length="363" mass="38128">MPESPGSTSGSPARKGARQRRVTITDVGAAAGVSTSTVSRVLNGTARVDPELVRRVQSAVAELGYRPNAAAQGLARGEAGAIGVLVPDLSNPYFPDVLKSISAVARSHGRRVMVMESDEDPASEPELAEDLMRCCDGVLLCSPRMDRTALLDLTLRGHPLVLVNRIVPGLSTPSISADFYGGMTLVCGHLTQLGHRRVAYLSGPESSWANAERLRAFDAAAAFGLDVDVVPCGHTARQGYEAAGTVPDRGATAVVAYNDLVALGAVAALEESGVRIPDDMSVIGCDDISLDDLPASRRLTTASLARHELGRQAAQRLETLMTVGGDTEPLYIPMELRVRHTSAPPALRPSRPATAPPGLSTAD</sequence>
<name>A0A7W9PPW5_9ACTN</name>
<evidence type="ECO:0000256" key="4">
    <source>
        <dbReference type="SAM" id="MobiDB-lite"/>
    </source>
</evidence>